<dbReference type="EMBL" id="JBHSDY010000009">
    <property type="protein sequence ID" value="MFC4299057.1"/>
    <property type="molecule type" value="Genomic_DNA"/>
</dbReference>
<dbReference type="Pfam" id="PF01488">
    <property type="entry name" value="Shikimate_DH"/>
    <property type="match status" value="1"/>
</dbReference>
<feature type="binding site" evidence="8">
    <location>
        <begin position="15"/>
        <end position="17"/>
    </location>
    <ligand>
        <name>shikimate</name>
        <dbReference type="ChEBI" id="CHEBI:36208"/>
    </ligand>
</feature>
<evidence type="ECO:0000256" key="5">
    <source>
        <dbReference type="ARBA" id="ARBA00023002"/>
    </source>
</evidence>
<keyword evidence="4 8" id="KW-0521">NADP</keyword>
<name>A0ABV8S1N4_9BURK</name>
<dbReference type="SUPFAM" id="SSF53223">
    <property type="entry name" value="Aminoacid dehydrogenase-like, N-terminal domain"/>
    <property type="match status" value="1"/>
</dbReference>
<dbReference type="RefSeq" id="WP_376813616.1">
    <property type="nucleotide sequence ID" value="NZ_JBHSDY010000009.1"/>
</dbReference>
<feature type="binding site" evidence="8">
    <location>
        <position position="102"/>
    </location>
    <ligand>
        <name>shikimate</name>
        <dbReference type="ChEBI" id="CHEBI:36208"/>
    </ligand>
</feature>
<feature type="binding site" evidence="8">
    <location>
        <position position="239"/>
    </location>
    <ligand>
        <name>NADP(+)</name>
        <dbReference type="ChEBI" id="CHEBI:58349"/>
    </ligand>
</feature>
<dbReference type="InterPro" id="IPR036291">
    <property type="entry name" value="NAD(P)-bd_dom_sf"/>
</dbReference>
<comment type="subunit">
    <text evidence="8">Homodimer.</text>
</comment>
<evidence type="ECO:0000313" key="13">
    <source>
        <dbReference type="Proteomes" id="UP001595756"/>
    </source>
</evidence>
<comment type="caution">
    <text evidence="12">The sequence shown here is derived from an EMBL/GenBank/DDBJ whole genome shotgun (WGS) entry which is preliminary data.</text>
</comment>
<dbReference type="SUPFAM" id="SSF51735">
    <property type="entry name" value="NAD(P)-binding Rossmann-fold domains"/>
    <property type="match status" value="1"/>
</dbReference>
<dbReference type="CDD" id="cd01065">
    <property type="entry name" value="NAD_bind_Shikimate_DH"/>
    <property type="match status" value="1"/>
</dbReference>
<dbReference type="InterPro" id="IPR022893">
    <property type="entry name" value="Shikimate_DH_fam"/>
</dbReference>
<organism evidence="12 13">
    <name type="scientific">Castellaniella hirudinis</name>
    <dbReference type="NCBI Taxonomy" id="1144617"/>
    <lineage>
        <taxon>Bacteria</taxon>
        <taxon>Pseudomonadati</taxon>
        <taxon>Pseudomonadota</taxon>
        <taxon>Betaproteobacteria</taxon>
        <taxon>Burkholderiales</taxon>
        <taxon>Alcaligenaceae</taxon>
        <taxon>Castellaniella</taxon>
    </lineage>
</organism>
<dbReference type="Proteomes" id="UP001595756">
    <property type="component" value="Unassembled WGS sequence"/>
</dbReference>
<dbReference type="PANTHER" id="PTHR21089:SF1">
    <property type="entry name" value="BIFUNCTIONAL 3-DEHYDROQUINATE DEHYDRATASE_SHIKIMATE DEHYDROGENASE, CHLOROPLASTIC"/>
    <property type="match status" value="1"/>
</dbReference>
<feature type="binding site" evidence="8">
    <location>
        <position position="215"/>
    </location>
    <ligand>
        <name>NADP(+)</name>
        <dbReference type="ChEBI" id="CHEBI:58349"/>
    </ligand>
</feature>
<dbReference type="NCBIfam" id="NF001310">
    <property type="entry name" value="PRK00258.1-2"/>
    <property type="match status" value="1"/>
</dbReference>
<dbReference type="PANTHER" id="PTHR21089">
    <property type="entry name" value="SHIKIMATE DEHYDROGENASE"/>
    <property type="match status" value="1"/>
</dbReference>
<evidence type="ECO:0000259" key="10">
    <source>
        <dbReference type="Pfam" id="PF08501"/>
    </source>
</evidence>
<dbReference type="InterPro" id="IPR011342">
    <property type="entry name" value="Shikimate_DH"/>
</dbReference>
<keyword evidence="5 8" id="KW-0560">Oxidoreductase</keyword>
<dbReference type="HAMAP" id="MF_00222">
    <property type="entry name" value="Shikimate_DH_AroE"/>
    <property type="match status" value="1"/>
</dbReference>
<dbReference type="Gene3D" id="3.40.50.10860">
    <property type="entry name" value="Leucine Dehydrogenase, chain A, domain 1"/>
    <property type="match status" value="1"/>
</dbReference>
<gene>
    <name evidence="8 12" type="primary">aroE</name>
    <name evidence="12" type="ORF">ACFO0J_13500</name>
</gene>
<dbReference type="InterPro" id="IPR006151">
    <property type="entry name" value="Shikm_DH/Glu-tRNA_Rdtase"/>
</dbReference>
<keyword evidence="3 8" id="KW-0028">Amino-acid biosynthesis</keyword>
<evidence type="ECO:0000256" key="6">
    <source>
        <dbReference type="ARBA" id="ARBA00023141"/>
    </source>
</evidence>
<comment type="pathway">
    <text evidence="1 8">Metabolic intermediate biosynthesis; chorismate biosynthesis; chorismate from D-erythrose 4-phosphate and phosphoenolpyruvate: step 4/7.</text>
</comment>
<feature type="active site" description="Proton acceptor" evidence="8">
    <location>
        <position position="66"/>
    </location>
</feature>
<keyword evidence="6 8" id="KW-0057">Aromatic amino acid biosynthesis</keyword>
<evidence type="ECO:0000313" key="12">
    <source>
        <dbReference type="EMBL" id="MFC4299057.1"/>
    </source>
</evidence>
<dbReference type="EC" id="1.1.1.25" evidence="2 8"/>
<comment type="catalytic activity">
    <reaction evidence="7 8">
        <text>shikimate + NADP(+) = 3-dehydroshikimate + NADPH + H(+)</text>
        <dbReference type="Rhea" id="RHEA:17737"/>
        <dbReference type="ChEBI" id="CHEBI:15378"/>
        <dbReference type="ChEBI" id="CHEBI:16630"/>
        <dbReference type="ChEBI" id="CHEBI:36208"/>
        <dbReference type="ChEBI" id="CHEBI:57783"/>
        <dbReference type="ChEBI" id="CHEBI:58349"/>
        <dbReference type="EC" id="1.1.1.25"/>
    </reaction>
</comment>
<dbReference type="Pfam" id="PF08501">
    <property type="entry name" value="Shikimate_dh_N"/>
    <property type="match status" value="1"/>
</dbReference>
<dbReference type="Pfam" id="PF18317">
    <property type="entry name" value="SDH_C"/>
    <property type="match status" value="1"/>
</dbReference>
<sequence length="271" mass="28873">MTDRYAIIGNPVAQSKSPLLQTAFARRLGQDMSYEAILATADTFHETVRRFMGEGGKGMNVTAPFKLDALDLVDEMSDRARAAQAINTLKFDDAGVYGDNTDGAGLVNDIQERMGISLAGRRLLVIGAGGASRGAFLPLLEAGPAYFLVVNRTESKAHAIVSDRAEQGRVEAGPIQRAEGGRFDVVINATSVSLTGDRLPLPEGIFAESSLAYELAYNKGHTAFLQDAAQGGAAHISDGLGMLVSQAAEGFLLWRGVRPDISEAMSLLREE</sequence>
<dbReference type="Gene3D" id="3.40.50.720">
    <property type="entry name" value="NAD(P)-binding Rossmann-like Domain"/>
    <property type="match status" value="1"/>
</dbReference>
<dbReference type="InterPro" id="IPR046346">
    <property type="entry name" value="Aminoacid_DH-like_N_sf"/>
</dbReference>
<dbReference type="NCBIfam" id="TIGR00507">
    <property type="entry name" value="aroE"/>
    <property type="match status" value="1"/>
</dbReference>
<feature type="binding site" evidence="8">
    <location>
        <begin position="127"/>
        <end position="131"/>
    </location>
    <ligand>
        <name>NADP(+)</name>
        <dbReference type="ChEBI" id="CHEBI:58349"/>
    </ligand>
</feature>
<feature type="binding site" evidence="8">
    <location>
        <position position="87"/>
    </location>
    <ligand>
        <name>shikimate</name>
        <dbReference type="ChEBI" id="CHEBI:36208"/>
    </ligand>
</feature>
<reference evidence="13" key="1">
    <citation type="journal article" date="2019" name="Int. J. Syst. Evol. Microbiol.">
        <title>The Global Catalogue of Microorganisms (GCM) 10K type strain sequencing project: providing services to taxonomists for standard genome sequencing and annotation.</title>
        <authorList>
            <consortium name="The Broad Institute Genomics Platform"/>
            <consortium name="The Broad Institute Genome Sequencing Center for Infectious Disease"/>
            <person name="Wu L."/>
            <person name="Ma J."/>
        </authorList>
    </citation>
    <scope>NUCLEOTIDE SEQUENCE [LARGE SCALE GENOMIC DNA]</scope>
    <source>
        <strain evidence="13">CGMCC 1.19029</strain>
    </source>
</reference>
<evidence type="ECO:0000256" key="8">
    <source>
        <dbReference type="HAMAP-Rule" id="MF_00222"/>
    </source>
</evidence>
<feature type="binding site" evidence="8">
    <location>
        <begin position="151"/>
        <end position="156"/>
    </location>
    <ligand>
        <name>NADP(+)</name>
        <dbReference type="ChEBI" id="CHEBI:58349"/>
    </ligand>
</feature>
<accession>A0ABV8S1N4</accession>
<feature type="binding site" evidence="8">
    <location>
        <position position="246"/>
    </location>
    <ligand>
        <name>shikimate</name>
        <dbReference type="ChEBI" id="CHEBI:36208"/>
    </ligand>
</feature>
<evidence type="ECO:0000256" key="2">
    <source>
        <dbReference type="ARBA" id="ARBA00012962"/>
    </source>
</evidence>
<dbReference type="InterPro" id="IPR013708">
    <property type="entry name" value="Shikimate_DH-bd_N"/>
</dbReference>
<keyword evidence="13" id="KW-1185">Reference proteome</keyword>
<evidence type="ECO:0000256" key="7">
    <source>
        <dbReference type="ARBA" id="ARBA00049442"/>
    </source>
</evidence>
<evidence type="ECO:0000256" key="1">
    <source>
        <dbReference type="ARBA" id="ARBA00004871"/>
    </source>
</evidence>
<feature type="binding site" evidence="8">
    <location>
        <position position="78"/>
    </location>
    <ligand>
        <name>NADP(+)</name>
        <dbReference type="ChEBI" id="CHEBI:58349"/>
    </ligand>
</feature>
<protein>
    <recommendedName>
        <fullName evidence="2 8">Shikimate dehydrogenase (NADP(+))</fullName>
        <shortName evidence="8">SDH</shortName>
        <ecNumber evidence="2 8">1.1.1.25</ecNumber>
    </recommendedName>
</protein>
<comment type="similarity">
    <text evidence="8">Belongs to the shikimate dehydrogenase family.</text>
</comment>
<evidence type="ECO:0000256" key="3">
    <source>
        <dbReference type="ARBA" id="ARBA00022605"/>
    </source>
</evidence>
<feature type="binding site" evidence="8">
    <location>
        <position position="62"/>
    </location>
    <ligand>
        <name>shikimate</name>
        <dbReference type="ChEBI" id="CHEBI:36208"/>
    </ligand>
</feature>
<feature type="binding site" evidence="8">
    <location>
        <position position="217"/>
    </location>
    <ligand>
        <name>shikimate</name>
        <dbReference type="ChEBI" id="CHEBI:36208"/>
    </ligand>
</feature>
<dbReference type="GO" id="GO:0004764">
    <property type="term" value="F:shikimate 3-dehydrogenase (NADP+) activity"/>
    <property type="evidence" value="ECO:0007669"/>
    <property type="project" value="UniProtKB-EC"/>
</dbReference>
<feature type="domain" description="SDH C-terminal" evidence="11">
    <location>
        <begin position="239"/>
        <end position="264"/>
    </location>
</feature>
<feature type="domain" description="Quinate/shikimate 5-dehydrogenase/glutamyl-tRNA reductase" evidence="9">
    <location>
        <begin position="115"/>
        <end position="191"/>
    </location>
</feature>
<evidence type="ECO:0000256" key="4">
    <source>
        <dbReference type="ARBA" id="ARBA00022857"/>
    </source>
</evidence>
<comment type="function">
    <text evidence="8">Involved in the biosynthesis of the chorismate, which leads to the biosynthesis of aromatic amino acids. Catalyzes the reversible NADPH linked reduction of 3-dehydroshikimate (DHSA) to yield shikimate (SA).</text>
</comment>
<dbReference type="InterPro" id="IPR041121">
    <property type="entry name" value="SDH_C"/>
</dbReference>
<feature type="domain" description="Shikimate dehydrogenase substrate binding N-terminal" evidence="10">
    <location>
        <begin position="7"/>
        <end position="89"/>
    </location>
</feature>
<evidence type="ECO:0000259" key="9">
    <source>
        <dbReference type="Pfam" id="PF01488"/>
    </source>
</evidence>
<evidence type="ECO:0000259" key="11">
    <source>
        <dbReference type="Pfam" id="PF18317"/>
    </source>
</evidence>
<proteinExistence type="inferred from homology"/>